<dbReference type="Proteomes" id="UP000246005">
    <property type="component" value="Unassembled WGS sequence"/>
</dbReference>
<protein>
    <submittedName>
        <fullName evidence="1">Phytanoyl-CoA dioxygenase PhyH</fullName>
    </submittedName>
</protein>
<dbReference type="EMBL" id="QGHB01000023">
    <property type="protein sequence ID" value="PWK80671.1"/>
    <property type="molecule type" value="Genomic_DNA"/>
</dbReference>
<proteinExistence type="predicted"/>
<reference evidence="1 2" key="1">
    <citation type="submission" date="2018-05" db="EMBL/GenBank/DDBJ databases">
        <title>Genomic Encyclopedia of Type Strains, Phase IV (KMG-IV): sequencing the most valuable type-strain genomes for metagenomic binning, comparative biology and taxonomic classification.</title>
        <authorList>
            <person name="Goeker M."/>
        </authorList>
    </citation>
    <scope>NUCLEOTIDE SEQUENCE [LARGE SCALE GENOMIC DNA]</scope>
    <source>
        <strain evidence="1 2">DSM 45480</strain>
    </source>
</reference>
<dbReference type="SUPFAM" id="SSF51197">
    <property type="entry name" value="Clavaminate synthase-like"/>
    <property type="match status" value="1"/>
</dbReference>
<dbReference type="PANTHER" id="PTHR40128">
    <property type="entry name" value="EXPRESSED PROTEIN"/>
    <property type="match status" value="1"/>
</dbReference>
<evidence type="ECO:0000313" key="1">
    <source>
        <dbReference type="EMBL" id="PWK80671.1"/>
    </source>
</evidence>
<dbReference type="InterPro" id="IPR008775">
    <property type="entry name" value="Phytyl_CoA_dOase-like"/>
</dbReference>
<dbReference type="PANTHER" id="PTHR40128:SF1">
    <property type="entry name" value="PHYTANOYL-COA HYDROXYLASE"/>
    <property type="match status" value="1"/>
</dbReference>
<sequence>MTVPRANGAELDTSSDAFGELRASDDLLRRPELVLNRLQDDGYVYLPGFWERDDLTPIRAEVARILLAGGYVAPEHPLSMVSVKPVDIETKRKISGGNAVVREFLREGKTRAFLDEVWGTPARALDFIGMRIISPGIGTYPHADIVYFSRGTPRLLTGWTPIGDVPTDLGGLILLEGSHRNERLQRTYLTRDVDSYCLNRRNAEKYANNEMRWNGAISTDFVRLRNALGGRWLTADYRQGDLVLFVMNMIHGSLDNQTDRIRLSADPRYQPADEPADHRYIGDAPILNTVAAKVGRIC</sequence>
<keyword evidence="1" id="KW-0223">Dioxygenase</keyword>
<dbReference type="AlphaFoldDB" id="A0A316HL16"/>
<comment type="caution">
    <text evidence="1">The sequence shown here is derived from an EMBL/GenBank/DDBJ whole genome shotgun (WGS) entry which is preliminary data.</text>
</comment>
<gene>
    <name evidence="1" type="ORF">C8D88_12335</name>
</gene>
<dbReference type="GO" id="GO:0016706">
    <property type="term" value="F:2-oxoglutarate-dependent dioxygenase activity"/>
    <property type="evidence" value="ECO:0007669"/>
    <property type="project" value="UniProtKB-ARBA"/>
</dbReference>
<dbReference type="Gene3D" id="2.60.120.620">
    <property type="entry name" value="q2cbj1_9rhob like domain"/>
    <property type="match status" value="1"/>
</dbReference>
<organism evidence="1 2">
    <name type="scientific">Lentzea atacamensis</name>
    <dbReference type="NCBI Taxonomy" id="531938"/>
    <lineage>
        <taxon>Bacteria</taxon>
        <taxon>Bacillati</taxon>
        <taxon>Actinomycetota</taxon>
        <taxon>Actinomycetes</taxon>
        <taxon>Pseudonocardiales</taxon>
        <taxon>Pseudonocardiaceae</taxon>
        <taxon>Lentzea</taxon>
    </lineage>
</organism>
<keyword evidence="1" id="KW-0560">Oxidoreductase</keyword>
<accession>A0A316HL16</accession>
<dbReference type="Pfam" id="PF05721">
    <property type="entry name" value="PhyH"/>
    <property type="match status" value="1"/>
</dbReference>
<name>A0A316HL16_9PSEU</name>
<evidence type="ECO:0000313" key="2">
    <source>
        <dbReference type="Proteomes" id="UP000246005"/>
    </source>
</evidence>
<dbReference type="RefSeq" id="WP_109642293.1">
    <property type="nucleotide sequence ID" value="NZ_QGHB01000023.1"/>
</dbReference>